<dbReference type="AlphaFoldDB" id="A0A0G0VBA6"/>
<dbReference type="InterPro" id="IPR035979">
    <property type="entry name" value="RBD_domain_sf"/>
</dbReference>
<comment type="caution">
    <text evidence="3">The sequence shown here is derived from an EMBL/GenBank/DDBJ whole genome shotgun (WGS) entry which is preliminary data.</text>
</comment>
<organism evidence="3 4">
    <name type="scientific">Candidatus Uhrbacteria bacterium GW2011_GWC1_41_20</name>
    <dbReference type="NCBI Taxonomy" id="1618983"/>
    <lineage>
        <taxon>Bacteria</taxon>
        <taxon>Candidatus Uhriibacteriota</taxon>
    </lineage>
</organism>
<feature type="domain" description="RRM" evidence="2">
    <location>
        <begin position="3"/>
        <end position="81"/>
    </location>
</feature>
<dbReference type="GO" id="GO:0003723">
    <property type="term" value="F:RNA binding"/>
    <property type="evidence" value="ECO:0007669"/>
    <property type="project" value="UniProtKB-KW"/>
</dbReference>
<evidence type="ECO:0000313" key="4">
    <source>
        <dbReference type="Proteomes" id="UP000033930"/>
    </source>
</evidence>
<dbReference type="InterPro" id="IPR048289">
    <property type="entry name" value="RRM2_NsCP33-like"/>
</dbReference>
<dbReference type="Proteomes" id="UP000033930">
    <property type="component" value="Unassembled WGS sequence"/>
</dbReference>
<reference evidence="3 4" key="1">
    <citation type="journal article" date="2015" name="Nature">
        <title>rRNA introns, odd ribosomes, and small enigmatic genomes across a large radiation of phyla.</title>
        <authorList>
            <person name="Brown C.T."/>
            <person name="Hug L.A."/>
            <person name="Thomas B.C."/>
            <person name="Sharon I."/>
            <person name="Castelle C.J."/>
            <person name="Singh A."/>
            <person name="Wilkins M.J."/>
            <person name="Williams K.H."/>
            <person name="Banfield J.F."/>
        </authorList>
    </citation>
    <scope>NUCLEOTIDE SEQUENCE [LARGE SCALE GENOMIC DNA]</scope>
</reference>
<evidence type="ECO:0000256" key="1">
    <source>
        <dbReference type="ARBA" id="ARBA00022884"/>
    </source>
</evidence>
<dbReference type="Pfam" id="PF00076">
    <property type="entry name" value="RRM_1"/>
    <property type="match status" value="1"/>
</dbReference>
<dbReference type="Gene3D" id="3.30.70.330">
    <property type="match status" value="1"/>
</dbReference>
<evidence type="ECO:0000259" key="2">
    <source>
        <dbReference type="PROSITE" id="PS50102"/>
    </source>
</evidence>
<dbReference type="InterPro" id="IPR012677">
    <property type="entry name" value="Nucleotide-bd_a/b_plait_sf"/>
</dbReference>
<dbReference type="CDD" id="cd21608">
    <property type="entry name" value="RRM2_NsCP33_like"/>
    <property type="match status" value="1"/>
</dbReference>
<dbReference type="SMART" id="SM00360">
    <property type="entry name" value="RRM"/>
    <property type="match status" value="1"/>
</dbReference>
<dbReference type="InterPro" id="IPR052462">
    <property type="entry name" value="SLIRP/GR-RBP-like"/>
</dbReference>
<proteinExistence type="predicted"/>
<gene>
    <name evidence="3" type="ORF">UU50_C0020G0016</name>
</gene>
<evidence type="ECO:0000313" key="3">
    <source>
        <dbReference type="EMBL" id="KKR98198.1"/>
    </source>
</evidence>
<dbReference type="EMBL" id="LCAW01000020">
    <property type="protein sequence ID" value="KKR98198.1"/>
    <property type="molecule type" value="Genomic_DNA"/>
</dbReference>
<name>A0A0G0VBA6_9BACT</name>
<dbReference type="PROSITE" id="PS50102">
    <property type="entry name" value="RRM"/>
    <property type="match status" value="1"/>
</dbReference>
<accession>A0A0G0VBA6</accession>
<protein>
    <submittedName>
        <fullName evidence="3">RNA-binding protein</fullName>
    </submittedName>
</protein>
<sequence>MENKLFVGNISWTASDEDLKTLFEQYGEVVSARIVMDKFTNKSRGFGFVEMATAEQAQAAIDGLHDKDFMGRQISVNIARPKEA</sequence>
<dbReference type="InterPro" id="IPR000504">
    <property type="entry name" value="RRM_dom"/>
</dbReference>
<dbReference type="PANTHER" id="PTHR48027">
    <property type="entry name" value="HETEROGENEOUS NUCLEAR RIBONUCLEOPROTEIN 87F-RELATED"/>
    <property type="match status" value="1"/>
</dbReference>
<keyword evidence="1" id="KW-0694">RNA-binding</keyword>
<dbReference type="SUPFAM" id="SSF54928">
    <property type="entry name" value="RNA-binding domain, RBD"/>
    <property type="match status" value="1"/>
</dbReference>